<evidence type="ECO:0000256" key="6">
    <source>
        <dbReference type="SAM" id="Phobius"/>
    </source>
</evidence>
<feature type="transmembrane region" description="Helical" evidence="6">
    <location>
        <begin position="232"/>
        <end position="255"/>
    </location>
</feature>
<evidence type="ECO:0000256" key="2">
    <source>
        <dbReference type="ARBA" id="ARBA00022448"/>
    </source>
</evidence>
<dbReference type="GO" id="GO:0022857">
    <property type="term" value="F:transmembrane transporter activity"/>
    <property type="evidence" value="ECO:0007669"/>
    <property type="project" value="InterPro"/>
</dbReference>
<reference evidence="7" key="1">
    <citation type="journal article" date="2023" name="IMA Fungus">
        <title>Comparative genomic study of the Penicillium genus elucidates a diverse pangenome and 15 lateral gene transfer events.</title>
        <authorList>
            <person name="Petersen C."/>
            <person name="Sorensen T."/>
            <person name="Nielsen M.R."/>
            <person name="Sondergaard T.E."/>
            <person name="Sorensen J.L."/>
            <person name="Fitzpatrick D.A."/>
            <person name="Frisvad J.C."/>
            <person name="Nielsen K.L."/>
        </authorList>
    </citation>
    <scope>NUCLEOTIDE SEQUENCE</scope>
    <source>
        <strain evidence="7">IBT 15450</strain>
    </source>
</reference>
<reference evidence="7" key="2">
    <citation type="submission" date="2023-01" db="EMBL/GenBank/DDBJ databases">
        <authorList>
            <person name="Petersen C."/>
        </authorList>
    </citation>
    <scope>NUCLEOTIDE SEQUENCE</scope>
    <source>
        <strain evidence="7">IBT 15450</strain>
    </source>
</reference>
<accession>A0AAD6ICX4</accession>
<dbReference type="GO" id="GO:0016020">
    <property type="term" value="C:membrane"/>
    <property type="evidence" value="ECO:0007669"/>
    <property type="project" value="UniProtKB-SubCell"/>
</dbReference>
<keyword evidence="8" id="KW-1185">Reference proteome</keyword>
<comment type="caution">
    <text evidence="7">The sequence shown here is derived from an EMBL/GenBank/DDBJ whole genome shotgun (WGS) entry which is preliminary data.</text>
</comment>
<feature type="transmembrane region" description="Helical" evidence="6">
    <location>
        <begin position="379"/>
        <end position="402"/>
    </location>
</feature>
<comment type="subcellular location">
    <subcellularLocation>
        <location evidence="1">Membrane</location>
        <topology evidence="1">Multi-pass membrane protein</topology>
    </subcellularLocation>
</comment>
<dbReference type="InterPro" id="IPR011701">
    <property type="entry name" value="MFS"/>
</dbReference>
<dbReference type="PANTHER" id="PTHR43791:SF65">
    <property type="entry name" value="MAJOR FACILITATOR SUPERFAMILY (MFS) PROFILE DOMAIN-CONTAINING PROTEIN-RELATED"/>
    <property type="match status" value="1"/>
</dbReference>
<dbReference type="AlphaFoldDB" id="A0AAD6ICX4"/>
<evidence type="ECO:0000313" key="7">
    <source>
        <dbReference type="EMBL" id="KAJ6043643.1"/>
    </source>
</evidence>
<dbReference type="Proteomes" id="UP001219568">
    <property type="component" value="Unassembled WGS sequence"/>
</dbReference>
<dbReference type="FunFam" id="1.20.1250.20:FF:000106">
    <property type="entry name" value="MFS transporter, putative"/>
    <property type="match status" value="1"/>
</dbReference>
<keyword evidence="3 6" id="KW-0812">Transmembrane</keyword>
<keyword evidence="4 6" id="KW-1133">Transmembrane helix</keyword>
<keyword evidence="2" id="KW-0813">Transport</keyword>
<feature type="transmembrane region" description="Helical" evidence="6">
    <location>
        <begin position="438"/>
        <end position="456"/>
    </location>
</feature>
<organism evidence="7 8">
    <name type="scientific">Penicillium canescens</name>
    <dbReference type="NCBI Taxonomy" id="5083"/>
    <lineage>
        <taxon>Eukaryota</taxon>
        <taxon>Fungi</taxon>
        <taxon>Dikarya</taxon>
        <taxon>Ascomycota</taxon>
        <taxon>Pezizomycotina</taxon>
        <taxon>Eurotiomycetes</taxon>
        <taxon>Eurotiomycetidae</taxon>
        <taxon>Eurotiales</taxon>
        <taxon>Aspergillaceae</taxon>
        <taxon>Penicillium</taxon>
    </lineage>
</organism>
<evidence type="ECO:0000256" key="5">
    <source>
        <dbReference type="ARBA" id="ARBA00023136"/>
    </source>
</evidence>
<gene>
    <name evidence="7" type="ORF">N7460_004998</name>
</gene>
<protein>
    <submittedName>
        <fullName evidence="7">Uncharacterized protein</fullName>
    </submittedName>
</protein>
<dbReference type="Pfam" id="PF07690">
    <property type="entry name" value="MFS_1"/>
    <property type="match status" value="1"/>
</dbReference>
<feature type="transmembrane region" description="Helical" evidence="6">
    <location>
        <begin position="197"/>
        <end position="220"/>
    </location>
</feature>
<sequence>MTTVYSAKKGPREYVSSVLDETNSSTSLDIPPLGEPNEERRFWFQRGKGYNAEGVATQPSVFDDPDIAKEYQPRADWENLHRFDPSARWTWGEEYRLIRKIDVRIMIWTCLMFMALELDRSNLQQALTDNMLPELHMSTNDYNLGNTVFKLSFLCAELPSQLVSKWIGPDRWIPSQMVLWSAVAMGQYALNGRTSFLVCRALLGILQGGFIPDVILYLSYFYKHHELSIRLGFFWTAMNIADILAGFLAFGLLHLRGVEGQSGWRWLFLLEGLLTLLFGLAAFILMPPGPCQTANWARGKSGWFTEREETIIVNRVIRDDPSKGTMHNREPITPKLLWKSLRDYDLWPLYIIGLTFGTPMTTAKQYLTLTLKGLGFSTFVTNLLTIPTEFLSIVFILILTYISEVTKQLTLVSMIGQIWALPFVVYLYVVDITTVNKWTVWVVMTLLLAYPNAHAIQVGWNSRNSNAVRSRTVSAAMYNMCVQSSGIIASNIYRTDDAPRYRRGNRVLVGLVVSNIFIYLLTKVYYVWRNSSRDKKWNAMTDNEKAHYLATTKDDGNKRLDFRFAH</sequence>
<feature type="transmembrane region" description="Helical" evidence="6">
    <location>
        <begin position="408"/>
        <end position="429"/>
    </location>
</feature>
<evidence type="ECO:0000256" key="4">
    <source>
        <dbReference type="ARBA" id="ARBA00022989"/>
    </source>
</evidence>
<evidence type="ECO:0000256" key="3">
    <source>
        <dbReference type="ARBA" id="ARBA00022692"/>
    </source>
</evidence>
<dbReference type="PANTHER" id="PTHR43791">
    <property type="entry name" value="PERMEASE-RELATED"/>
    <property type="match status" value="1"/>
</dbReference>
<name>A0AAD6ICX4_PENCN</name>
<dbReference type="SUPFAM" id="SSF103473">
    <property type="entry name" value="MFS general substrate transporter"/>
    <property type="match status" value="1"/>
</dbReference>
<keyword evidence="5 6" id="KW-0472">Membrane</keyword>
<dbReference type="InterPro" id="IPR036259">
    <property type="entry name" value="MFS_trans_sf"/>
</dbReference>
<dbReference type="EMBL" id="JAQJZL010000004">
    <property type="protein sequence ID" value="KAJ6043643.1"/>
    <property type="molecule type" value="Genomic_DNA"/>
</dbReference>
<dbReference type="Gene3D" id="1.20.1250.20">
    <property type="entry name" value="MFS general substrate transporter like domains"/>
    <property type="match status" value="1"/>
</dbReference>
<feature type="transmembrane region" description="Helical" evidence="6">
    <location>
        <begin position="507"/>
        <end position="528"/>
    </location>
</feature>
<evidence type="ECO:0000313" key="8">
    <source>
        <dbReference type="Proteomes" id="UP001219568"/>
    </source>
</evidence>
<evidence type="ECO:0000256" key="1">
    <source>
        <dbReference type="ARBA" id="ARBA00004141"/>
    </source>
</evidence>
<proteinExistence type="predicted"/>
<feature type="transmembrane region" description="Helical" evidence="6">
    <location>
        <begin position="267"/>
        <end position="286"/>
    </location>
</feature>